<keyword evidence="1" id="KW-1133">Transmembrane helix</keyword>
<feature type="transmembrane region" description="Helical" evidence="1">
    <location>
        <begin position="240"/>
        <end position="265"/>
    </location>
</feature>
<keyword evidence="1" id="KW-0472">Membrane</keyword>
<evidence type="ECO:0008006" key="4">
    <source>
        <dbReference type="Google" id="ProtNLM"/>
    </source>
</evidence>
<feature type="transmembrane region" description="Helical" evidence="1">
    <location>
        <begin position="115"/>
        <end position="135"/>
    </location>
</feature>
<name>A0ABU5VTI6_9BACT</name>
<proteinExistence type="predicted"/>
<evidence type="ECO:0000256" key="1">
    <source>
        <dbReference type="SAM" id="Phobius"/>
    </source>
</evidence>
<dbReference type="Proteomes" id="UP001302274">
    <property type="component" value="Unassembled WGS sequence"/>
</dbReference>
<evidence type="ECO:0000313" key="3">
    <source>
        <dbReference type="Proteomes" id="UP001302274"/>
    </source>
</evidence>
<keyword evidence="3" id="KW-1185">Reference proteome</keyword>
<sequence>MKAQYKALIVDTVLKEIRSKTLIFIFVATTLSILLANLIIGAVSTQMGGDQALSMTGVNILSLNFRIINSINFIVAAIFGVSVFRSDFENNIIYQYLSFPISRIEYFFVRVLGTWLLVLAYYAYSYILSALLFSYSFKKIIFTTGHLYSFLVLSIYLLLVIFISIFFSLLLNKIGALFATFASCLAAAAAYSSLSTVPYNELFLNFSGFKLAGILVYFLFPRASFLDSISSSLLIGEPIAVSVLPQILHLIVISGVYVWLASYFVKRKDF</sequence>
<gene>
    <name evidence="2" type="ORF">SHI21_09130</name>
</gene>
<dbReference type="RefSeq" id="WP_323576058.1">
    <property type="nucleotide sequence ID" value="NZ_JAYGJQ010000001.1"/>
</dbReference>
<feature type="transmembrane region" description="Helical" evidence="1">
    <location>
        <begin position="21"/>
        <end position="43"/>
    </location>
</feature>
<feature type="transmembrane region" description="Helical" evidence="1">
    <location>
        <begin position="63"/>
        <end position="84"/>
    </location>
</feature>
<feature type="transmembrane region" description="Helical" evidence="1">
    <location>
        <begin position="147"/>
        <end position="168"/>
    </location>
</feature>
<dbReference type="InterPro" id="IPR036259">
    <property type="entry name" value="MFS_trans_sf"/>
</dbReference>
<evidence type="ECO:0000313" key="2">
    <source>
        <dbReference type="EMBL" id="MEA9356364.1"/>
    </source>
</evidence>
<dbReference type="SUPFAM" id="SSF103473">
    <property type="entry name" value="MFS general substrate transporter"/>
    <property type="match status" value="1"/>
</dbReference>
<organism evidence="2 3">
    <name type="scientific">Bacteriovorax antarcticus</name>
    <dbReference type="NCBI Taxonomy" id="3088717"/>
    <lineage>
        <taxon>Bacteria</taxon>
        <taxon>Pseudomonadati</taxon>
        <taxon>Bdellovibrionota</taxon>
        <taxon>Bacteriovoracia</taxon>
        <taxon>Bacteriovoracales</taxon>
        <taxon>Bacteriovoracaceae</taxon>
        <taxon>Bacteriovorax</taxon>
    </lineage>
</organism>
<protein>
    <recommendedName>
        <fullName evidence="4">ABC-2 family transporter protein</fullName>
    </recommendedName>
</protein>
<reference evidence="2 3" key="1">
    <citation type="submission" date="2023-11" db="EMBL/GenBank/DDBJ databases">
        <title>A Novel Polar Bacteriovorax (B. antarcticus) Isolated from the Biocrust in Antarctica.</title>
        <authorList>
            <person name="Mun W."/>
            <person name="Choi S.Y."/>
            <person name="Mitchell R.J."/>
        </authorList>
    </citation>
    <scope>NUCLEOTIDE SEQUENCE [LARGE SCALE GENOMIC DNA]</scope>
    <source>
        <strain evidence="2 3">PP10</strain>
    </source>
</reference>
<feature type="transmembrane region" description="Helical" evidence="1">
    <location>
        <begin position="174"/>
        <end position="191"/>
    </location>
</feature>
<comment type="caution">
    <text evidence="2">The sequence shown here is derived from an EMBL/GenBank/DDBJ whole genome shotgun (WGS) entry which is preliminary data.</text>
</comment>
<dbReference type="EMBL" id="JAYGJQ010000001">
    <property type="protein sequence ID" value="MEA9356364.1"/>
    <property type="molecule type" value="Genomic_DNA"/>
</dbReference>
<keyword evidence="1" id="KW-0812">Transmembrane</keyword>
<feature type="transmembrane region" description="Helical" evidence="1">
    <location>
        <begin position="203"/>
        <end position="220"/>
    </location>
</feature>
<accession>A0ABU5VTI6</accession>